<keyword evidence="2" id="KW-1185">Reference proteome</keyword>
<proteinExistence type="predicted"/>
<organism evidence="2 3">
    <name type="scientific">Nicotiana sylvestris</name>
    <name type="common">Wood tobacco</name>
    <name type="synonym">South American tobacco</name>
    <dbReference type="NCBI Taxonomy" id="4096"/>
    <lineage>
        <taxon>Eukaryota</taxon>
        <taxon>Viridiplantae</taxon>
        <taxon>Streptophyta</taxon>
        <taxon>Embryophyta</taxon>
        <taxon>Tracheophyta</taxon>
        <taxon>Spermatophyta</taxon>
        <taxon>Magnoliopsida</taxon>
        <taxon>eudicotyledons</taxon>
        <taxon>Gunneridae</taxon>
        <taxon>Pentapetalae</taxon>
        <taxon>asterids</taxon>
        <taxon>lamiids</taxon>
        <taxon>Solanales</taxon>
        <taxon>Solanaceae</taxon>
        <taxon>Nicotianoideae</taxon>
        <taxon>Nicotianeae</taxon>
        <taxon>Nicotiana</taxon>
    </lineage>
</organism>
<gene>
    <name evidence="3" type="primary">LOC104224991</name>
</gene>
<feature type="compositionally biased region" description="Polar residues" evidence="1">
    <location>
        <begin position="10"/>
        <end position="39"/>
    </location>
</feature>
<dbReference type="RefSeq" id="XP_009775038.1">
    <property type="nucleotide sequence ID" value="XM_009776736.1"/>
</dbReference>
<evidence type="ECO:0000313" key="3">
    <source>
        <dbReference type="RefSeq" id="XP_009775038.1"/>
    </source>
</evidence>
<dbReference type="Proteomes" id="UP000189701">
    <property type="component" value="Unplaced"/>
</dbReference>
<evidence type="ECO:0000256" key="1">
    <source>
        <dbReference type="SAM" id="MobiDB-lite"/>
    </source>
</evidence>
<accession>A0A1U7W8T3</accession>
<sequence length="126" mass="13749">MLLPFVKQAYSPSSSMHTGDRTTATKPNSGQQQLTTTTPIISVEERQLLDAIVSTAPLRSLSHIVSRTGRGNVSRNKSQKQQQSTANMVPAQAGNTLMTQGVSQHMPNPILVGRDIYMKKGRKMIS</sequence>
<reference evidence="3" key="2">
    <citation type="submission" date="2025-08" db="UniProtKB">
        <authorList>
            <consortium name="RefSeq"/>
        </authorList>
    </citation>
    <scope>IDENTIFICATION</scope>
    <source>
        <tissue evidence="3">Leaf</tissue>
    </source>
</reference>
<protein>
    <submittedName>
        <fullName evidence="3">Uncharacterized protein LOC104224991</fullName>
    </submittedName>
</protein>
<name>A0A1U7W8T3_NICSY</name>
<feature type="region of interest" description="Disordered" evidence="1">
    <location>
        <begin position="8"/>
        <end position="39"/>
    </location>
</feature>
<feature type="region of interest" description="Disordered" evidence="1">
    <location>
        <begin position="66"/>
        <end position="88"/>
    </location>
</feature>
<evidence type="ECO:0000313" key="2">
    <source>
        <dbReference type="Proteomes" id="UP000189701"/>
    </source>
</evidence>
<reference evidence="2" key="1">
    <citation type="journal article" date="2013" name="Genome Biol.">
        <title>Reference genomes and transcriptomes of Nicotiana sylvestris and Nicotiana tomentosiformis.</title>
        <authorList>
            <person name="Sierro N."/>
            <person name="Battey J.N."/>
            <person name="Ouadi S."/>
            <person name="Bovet L."/>
            <person name="Goepfert S."/>
            <person name="Bakaher N."/>
            <person name="Peitsch M.C."/>
            <person name="Ivanov N.V."/>
        </authorList>
    </citation>
    <scope>NUCLEOTIDE SEQUENCE [LARGE SCALE GENOMIC DNA]</scope>
</reference>
<dbReference type="AlphaFoldDB" id="A0A1U7W8T3"/>